<dbReference type="Pfam" id="PF13802">
    <property type="entry name" value="Gal_mutarotas_2"/>
    <property type="match status" value="1"/>
</dbReference>
<dbReference type="GO" id="GO:0004553">
    <property type="term" value="F:hydrolase activity, hydrolyzing O-glycosyl compounds"/>
    <property type="evidence" value="ECO:0007669"/>
    <property type="project" value="InterPro"/>
</dbReference>
<dbReference type="Gene3D" id="2.60.40.1760">
    <property type="entry name" value="glycosyl hydrolase (family 31)"/>
    <property type="match status" value="1"/>
</dbReference>
<reference evidence="9 10" key="1">
    <citation type="submission" date="2019-04" db="EMBL/GenBank/DDBJ databases">
        <title>Psychroflexus halotolerans sp. nov., isolated from a marine solar saltern.</title>
        <authorList>
            <person name="Feng X."/>
        </authorList>
    </citation>
    <scope>NUCLEOTIDE SEQUENCE [LARGE SCALE GENOMIC DNA]</scope>
    <source>
        <strain evidence="9 10">WDS2C27</strain>
    </source>
</reference>
<dbReference type="Gene3D" id="2.60.40.1180">
    <property type="entry name" value="Golgi alpha-mannosidase II"/>
    <property type="match status" value="2"/>
</dbReference>
<dbReference type="InterPro" id="IPR048395">
    <property type="entry name" value="Glyco_hydro_31_C"/>
</dbReference>
<dbReference type="RefSeq" id="WP_138931689.1">
    <property type="nucleotide sequence ID" value="NZ_SWMU01000002.1"/>
</dbReference>
<name>A0A4U5TR81_9FLAO</name>
<dbReference type="GO" id="GO:0030246">
    <property type="term" value="F:carbohydrate binding"/>
    <property type="evidence" value="ECO:0007669"/>
    <property type="project" value="InterPro"/>
</dbReference>
<dbReference type="PANTHER" id="PTHR22762:SF120">
    <property type="entry name" value="HETEROGLYCAN GLUCOSIDASE 1"/>
    <property type="match status" value="1"/>
</dbReference>
<comment type="caution">
    <text evidence="9">The sequence shown here is derived from an EMBL/GenBank/DDBJ whole genome shotgun (WGS) entry which is preliminary data.</text>
</comment>
<dbReference type="AlphaFoldDB" id="A0A4U5TR81"/>
<gene>
    <name evidence="9" type="ORF">FCN74_06000</name>
</gene>
<evidence type="ECO:0000256" key="3">
    <source>
        <dbReference type="ARBA" id="ARBA00023295"/>
    </source>
</evidence>
<dbReference type="OrthoDB" id="176168at2"/>
<dbReference type="Pfam" id="PF17137">
    <property type="entry name" value="DUF5110"/>
    <property type="match status" value="1"/>
</dbReference>
<evidence type="ECO:0000313" key="9">
    <source>
        <dbReference type="EMBL" id="TKS56586.1"/>
    </source>
</evidence>
<evidence type="ECO:0000259" key="5">
    <source>
        <dbReference type="Pfam" id="PF01055"/>
    </source>
</evidence>
<dbReference type="SUPFAM" id="SSF51445">
    <property type="entry name" value="(Trans)glycosidases"/>
    <property type="match status" value="1"/>
</dbReference>
<protein>
    <submittedName>
        <fullName evidence="9">DUF4968 domain-containing protein</fullName>
    </submittedName>
</protein>
<feature type="domain" description="DUF5110" evidence="7">
    <location>
        <begin position="689"/>
        <end position="757"/>
    </location>
</feature>
<dbReference type="Pfam" id="PF01055">
    <property type="entry name" value="Glyco_hydro_31_2nd"/>
    <property type="match status" value="1"/>
</dbReference>
<dbReference type="InterPro" id="IPR025887">
    <property type="entry name" value="Glyco_hydro_31_N_dom"/>
</dbReference>
<feature type="domain" description="Glycoside hydrolase family 31 N-terminal" evidence="6">
    <location>
        <begin position="38"/>
        <end position="209"/>
    </location>
</feature>
<dbReference type="InterPro" id="IPR030458">
    <property type="entry name" value="Glyco_hydro_31_AS"/>
</dbReference>
<dbReference type="Gene3D" id="3.20.20.80">
    <property type="entry name" value="Glycosidases"/>
    <property type="match status" value="2"/>
</dbReference>
<accession>A0A4U5TR81</accession>
<evidence type="ECO:0000256" key="2">
    <source>
        <dbReference type="ARBA" id="ARBA00022801"/>
    </source>
</evidence>
<keyword evidence="3 4" id="KW-0326">Glycosidase</keyword>
<sequence length="803" mass="94090">MITNTELHELGNQFPNEVISFEQNVDKLYFKTKNNIVLELSILRDSVIRFRYGVRGQLEDDFSYAISEKSVKGYNKLEVSEDVENYIVTTSKLVCKIEKKSLQNKIYDTKGQLINEDEVGFHYEELYDKGGNVVKMSKKTQEKEAFYGMGDKPMHSNLRGKRVQNWPTDEYAFSKDKDPIYKAVPFYIGLHHQQAYGIFFDNSFRTFFDFCQERHNITSFWAQGGEMNYYFIYGPKMENVVSNYTDLTGHAELPPLWALGYHQCKWSYYPESRFKEVAQKFRELKIPCDGLYLDIDYMDGFRCFTWNKDYFPDPKRMVKELADDGFKTVVIIDPGIKIDDEYEIYKDGLEKDYFCKRADGPHMIGKVWPGECCFPDFTKPEVREWWADLYKDLIADIGVKGVWNDMNEPAVMEVPNKTFPDDVRHDYDGHPCSHRKAHNVYGTQMARATFEGVKKYGYPKRPFVITRSAYSGAQRYGTSWTGDNVATWEHLWIANTQVQRMNLSGMAFTGSDIGGFAEQPNSELFVRWIQLGVFHPFCRTHSSGHHGDQEPWTFDDDVTDITRKFIELRYTLLPYLYTAFYQYSTEGLPIIKPLVYFDQNDPQTHFRTDEFIFGNKILVCPILEPHSKGRRMYFPRGEWYNFWDNTYFSGGKEMWVDADMDSMPIYVKAGAIIPKYPVQQFVGELEIKELKLDIYFKLGEETSQVYEDAQDGYDYKKGRYSFRNFKLTGKQDDLIIAQHKLGKYDTSYDYFKINLVGLPFDIFEIEIDNVKVSLDELEFDESKTSFKITKDFSEIHIKSSNDR</sequence>
<dbReference type="SUPFAM" id="SSF51011">
    <property type="entry name" value="Glycosyl hydrolase domain"/>
    <property type="match status" value="1"/>
</dbReference>
<dbReference type="PANTHER" id="PTHR22762">
    <property type="entry name" value="ALPHA-GLUCOSIDASE"/>
    <property type="match status" value="1"/>
</dbReference>
<dbReference type="InterPro" id="IPR017853">
    <property type="entry name" value="GH"/>
</dbReference>
<dbReference type="SUPFAM" id="SSF74650">
    <property type="entry name" value="Galactose mutarotase-like"/>
    <property type="match status" value="1"/>
</dbReference>
<evidence type="ECO:0000256" key="4">
    <source>
        <dbReference type="RuleBase" id="RU361185"/>
    </source>
</evidence>
<proteinExistence type="inferred from homology"/>
<dbReference type="CDD" id="cd14752">
    <property type="entry name" value="GH31_N"/>
    <property type="match status" value="1"/>
</dbReference>
<dbReference type="InterPro" id="IPR013780">
    <property type="entry name" value="Glyco_hydro_b"/>
</dbReference>
<dbReference type="EMBL" id="SWMU01000002">
    <property type="protein sequence ID" value="TKS56586.1"/>
    <property type="molecule type" value="Genomic_DNA"/>
</dbReference>
<keyword evidence="2 4" id="KW-0378">Hydrolase</keyword>
<dbReference type="InterPro" id="IPR000322">
    <property type="entry name" value="Glyco_hydro_31_TIM"/>
</dbReference>
<evidence type="ECO:0000259" key="6">
    <source>
        <dbReference type="Pfam" id="PF13802"/>
    </source>
</evidence>
<keyword evidence="10" id="KW-1185">Reference proteome</keyword>
<evidence type="ECO:0000313" key="10">
    <source>
        <dbReference type="Proteomes" id="UP000306552"/>
    </source>
</evidence>
<evidence type="ECO:0000259" key="7">
    <source>
        <dbReference type="Pfam" id="PF17137"/>
    </source>
</evidence>
<dbReference type="PROSITE" id="PS00129">
    <property type="entry name" value="GLYCOSYL_HYDROL_F31_1"/>
    <property type="match status" value="1"/>
</dbReference>
<organism evidence="9 10">
    <name type="scientific">Mesohalobacter halotolerans</name>
    <dbReference type="NCBI Taxonomy" id="1883405"/>
    <lineage>
        <taxon>Bacteria</taxon>
        <taxon>Pseudomonadati</taxon>
        <taxon>Bacteroidota</taxon>
        <taxon>Flavobacteriia</taxon>
        <taxon>Flavobacteriales</taxon>
        <taxon>Flavobacteriaceae</taxon>
        <taxon>Mesohalobacter</taxon>
    </lineage>
</organism>
<dbReference type="InterPro" id="IPR011013">
    <property type="entry name" value="Gal_mutarotase_sf_dom"/>
</dbReference>
<dbReference type="Pfam" id="PF21365">
    <property type="entry name" value="Glyco_hydro_31_3rd"/>
    <property type="match status" value="1"/>
</dbReference>
<dbReference type="Proteomes" id="UP000306552">
    <property type="component" value="Unassembled WGS sequence"/>
</dbReference>
<evidence type="ECO:0000259" key="8">
    <source>
        <dbReference type="Pfam" id="PF21365"/>
    </source>
</evidence>
<feature type="domain" description="Glycoside hydrolase family 31 TIM barrel" evidence="5">
    <location>
        <begin position="252"/>
        <end position="579"/>
    </location>
</feature>
<feature type="domain" description="Glycosyl hydrolase family 31 C-terminal" evidence="8">
    <location>
        <begin position="587"/>
        <end position="673"/>
    </location>
</feature>
<dbReference type="InterPro" id="IPR033403">
    <property type="entry name" value="DUF5110"/>
</dbReference>
<evidence type="ECO:0000256" key="1">
    <source>
        <dbReference type="ARBA" id="ARBA00007806"/>
    </source>
</evidence>
<comment type="similarity">
    <text evidence="1 4">Belongs to the glycosyl hydrolase 31 family.</text>
</comment>
<dbReference type="GO" id="GO:0005975">
    <property type="term" value="P:carbohydrate metabolic process"/>
    <property type="evidence" value="ECO:0007669"/>
    <property type="project" value="InterPro"/>
</dbReference>
<dbReference type="CDD" id="cd06604">
    <property type="entry name" value="GH31_glucosidase_II_MalA"/>
    <property type="match status" value="1"/>
</dbReference>